<organism evidence="2 3">
    <name type="scientific">Ceratodon purpureus</name>
    <name type="common">Fire moss</name>
    <name type="synonym">Dicranum purpureum</name>
    <dbReference type="NCBI Taxonomy" id="3225"/>
    <lineage>
        <taxon>Eukaryota</taxon>
        <taxon>Viridiplantae</taxon>
        <taxon>Streptophyta</taxon>
        <taxon>Embryophyta</taxon>
        <taxon>Bryophyta</taxon>
        <taxon>Bryophytina</taxon>
        <taxon>Bryopsida</taxon>
        <taxon>Dicranidae</taxon>
        <taxon>Pseudoditrichales</taxon>
        <taxon>Ditrichaceae</taxon>
        <taxon>Ceratodon</taxon>
    </lineage>
</organism>
<evidence type="ECO:0000313" key="2">
    <source>
        <dbReference type="EMBL" id="KAG0577029.1"/>
    </source>
</evidence>
<reference evidence="2" key="1">
    <citation type="submission" date="2020-06" db="EMBL/GenBank/DDBJ databases">
        <title>WGS assembly of Ceratodon purpureus strain R40.</title>
        <authorList>
            <person name="Carey S.B."/>
            <person name="Jenkins J."/>
            <person name="Shu S."/>
            <person name="Lovell J.T."/>
            <person name="Sreedasyam A."/>
            <person name="Maumus F."/>
            <person name="Tiley G.P."/>
            <person name="Fernandez-Pozo N."/>
            <person name="Barry K."/>
            <person name="Chen C."/>
            <person name="Wang M."/>
            <person name="Lipzen A."/>
            <person name="Daum C."/>
            <person name="Saski C.A."/>
            <person name="Payton A.C."/>
            <person name="Mcbreen J.C."/>
            <person name="Conrad R.E."/>
            <person name="Kollar L.M."/>
            <person name="Olsson S."/>
            <person name="Huttunen S."/>
            <person name="Landis J.B."/>
            <person name="Wickett N.J."/>
            <person name="Johnson M.G."/>
            <person name="Rensing S.A."/>
            <person name="Grimwood J."/>
            <person name="Schmutz J."/>
            <person name="Mcdaniel S.F."/>
        </authorList>
    </citation>
    <scope>NUCLEOTIDE SEQUENCE</scope>
    <source>
        <strain evidence="2">R40</strain>
    </source>
</reference>
<gene>
    <name evidence="2" type="ORF">KC19_5G126100</name>
</gene>
<feature type="chain" id="PRO_5035930979" evidence="1">
    <location>
        <begin position="18"/>
        <end position="104"/>
    </location>
</feature>
<dbReference type="EMBL" id="CM026425">
    <property type="protein sequence ID" value="KAG0577029.1"/>
    <property type="molecule type" value="Genomic_DNA"/>
</dbReference>
<dbReference type="AlphaFoldDB" id="A0A8T0I251"/>
<name>A0A8T0I251_CERPU</name>
<feature type="signal peptide" evidence="1">
    <location>
        <begin position="1"/>
        <end position="17"/>
    </location>
</feature>
<evidence type="ECO:0000256" key="1">
    <source>
        <dbReference type="SAM" id="SignalP"/>
    </source>
</evidence>
<dbReference type="Proteomes" id="UP000822688">
    <property type="component" value="Chromosome 5"/>
</dbReference>
<accession>A0A8T0I251</accession>
<comment type="caution">
    <text evidence="2">The sequence shown here is derived from an EMBL/GenBank/DDBJ whole genome shotgun (WGS) entry which is preliminary data.</text>
</comment>
<proteinExistence type="predicted"/>
<sequence>MIMLILAISYAVRIIDSLTSPKLLVLCKKGWDSESVNWAFISFMSTIFSRSTSEFLCTPFDLRGDPGKDDALSTPFCRIGDPGNDDNLMPWTFEFLDFNLYLFS</sequence>
<keyword evidence="3" id="KW-1185">Reference proteome</keyword>
<keyword evidence="1" id="KW-0732">Signal</keyword>
<evidence type="ECO:0000313" key="3">
    <source>
        <dbReference type="Proteomes" id="UP000822688"/>
    </source>
</evidence>
<protein>
    <submittedName>
        <fullName evidence="2">Uncharacterized protein</fullName>
    </submittedName>
</protein>